<evidence type="ECO:0000313" key="3">
    <source>
        <dbReference type="Proteomes" id="UP000005666"/>
    </source>
</evidence>
<dbReference type="HOGENOM" id="CLU_196962_0_0_1"/>
<dbReference type="STRING" id="1071381.G8C175"/>
<dbReference type="AlphaFoldDB" id="G8C175"/>
<feature type="signal peptide" evidence="1">
    <location>
        <begin position="1"/>
        <end position="30"/>
    </location>
</feature>
<keyword evidence="1" id="KW-0732">Signal</keyword>
<dbReference type="InterPro" id="IPR031459">
    <property type="entry name" value="Coa2"/>
</dbReference>
<protein>
    <submittedName>
        <fullName evidence="2">Uncharacterized protein</fullName>
    </submittedName>
</protein>
<evidence type="ECO:0000313" key="2">
    <source>
        <dbReference type="EMBL" id="CCE65903.1"/>
    </source>
</evidence>
<dbReference type="GeneID" id="11532164"/>
<dbReference type="PANTHER" id="PTHR40020">
    <property type="entry name" value="CYTOCHROME C OXIDASE ASSEMBLY FACTOR 2"/>
    <property type="match status" value="1"/>
</dbReference>
<dbReference type="OrthoDB" id="4065690at2759"/>
<keyword evidence="3" id="KW-1185">Reference proteome</keyword>
<reference evidence="2 3" key="1">
    <citation type="journal article" date="2011" name="Proc. Natl. Acad. Sci. U.S.A.">
        <title>Evolutionary erosion of yeast sex chromosomes by mating-type switching accidents.</title>
        <authorList>
            <person name="Gordon J.L."/>
            <person name="Armisen D."/>
            <person name="Proux-Wera E."/>
            <person name="Oheigeartaigh S.S."/>
            <person name="Byrne K.P."/>
            <person name="Wolfe K.H."/>
        </authorList>
    </citation>
    <scope>NUCLEOTIDE SEQUENCE [LARGE SCALE GENOMIC DNA]</scope>
    <source>
        <strain evidence="3">ATCC 24235 / CBS 4417 / NBRC 1672 / NRRL Y-8282 / UCD 70-5</strain>
    </source>
</reference>
<sequence length="63" mass="6787">MKAATRNQLTNKLFLTTFLVACSSVALSTALPCPAHTVDSDAPVKGSTEDKSLLLEIKDTREH</sequence>
<dbReference type="eggNOG" id="ENOG502SBZ5">
    <property type="taxonomic scope" value="Eukaryota"/>
</dbReference>
<evidence type="ECO:0000256" key="1">
    <source>
        <dbReference type="SAM" id="SignalP"/>
    </source>
</evidence>
<feature type="chain" id="PRO_5003508730" evidence="1">
    <location>
        <begin position="31"/>
        <end position="63"/>
    </location>
</feature>
<dbReference type="PANTHER" id="PTHR40020:SF1">
    <property type="entry name" value="CYTOCHROME C OXIDASE ASSEMBLY FACTOR 2"/>
    <property type="match status" value="1"/>
</dbReference>
<dbReference type="Pfam" id="PF17051">
    <property type="entry name" value="COA2"/>
    <property type="match status" value="1"/>
</dbReference>
<dbReference type="GO" id="GO:0033617">
    <property type="term" value="P:mitochondrial respiratory chain complex IV assembly"/>
    <property type="evidence" value="ECO:0007669"/>
    <property type="project" value="InterPro"/>
</dbReference>
<proteinExistence type="predicted"/>
<organism evidence="2 3">
    <name type="scientific">Tetrapisispora phaffii (strain ATCC 24235 / CBS 4417 / NBRC 1672 / NRRL Y-8282 / UCD 70-5)</name>
    <name type="common">Yeast</name>
    <name type="synonym">Fabospora phaffii</name>
    <dbReference type="NCBI Taxonomy" id="1071381"/>
    <lineage>
        <taxon>Eukaryota</taxon>
        <taxon>Fungi</taxon>
        <taxon>Dikarya</taxon>
        <taxon>Ascomycota</taxon>
        <taxon>Saccharomycotina</taxon>
        <taxon>Saccharomycetes</taxon>
        <taxon>Saccharomycetales</taxon>
        <taxon>Saccharomycetaceae</taxon>
        <taxon>Tetrapisispora</taxon>
    </lineage>
</organism>
<dbReference type="Proteomes" id="UP000005666">
    <property type="component" value="Chromosome 14"/>
</dbReference>
<dbReference type="EMBL" id="HE612869">
    <property type="protein sequence ID" value="CCE65903.1"/>
    <property type="molecule type" value="Genomic_DNA"/>
</dbReference>
<dbReference type="OMA" id="NEDETMY"/>
<dbReference type="GO" id="GO:0005759">
    <property type="term" value="C:mitochondrial matrix"/>
    <property type="evidence" value="ECO:0007669"/>
    <property type="project" value="TreeGrafter"/>
</dbReference>
<gene>
    <name evidence="2" type="primary">TPHA0N01220</name>
    <name evidence="2" type="ordered locus">TPHA_0N01220</name>
</gene>
<name>G8C175_TETPH</name>
<dbReference type="RefSeq" id="XP_003688337.1">
    <property type="nucleotide sequence ID" value="XM_003688289.1"/>
</dbReference>
<accession>G8C175</accession>
<dbReference type="KEGG" id="tpf:TPHA_0N01220"/>